<keyword evidence="2" id="KW-1185">Reference proteome</keyword>
<gene>
    <name evidence="1" type="ORF">HBN54_001958</name>
</gene>
<protein>
    <submittedName>
        <fullName evidence="1">Uncharacterized protein</fullName>
    </submittedName>
</protein>
<comment type="caution">
    <text evidence="1">The sequence shown here is derived from an EMBL/GenBank/DDBJ whole genome shotgun (WGS) entry which is preliminary data.</text>
</comment>
<accession>A0ABX1HKQ9</accession>
<evidence type="ECO:0000313" key="1">
    <source>
        <dbReference type="EMBL" id="NKI89363.1"/>
    </source>
</evidence>
<proteinExistence type="predicted"/>
<reference evidence="1 2" key="1">
    <citation type="submission" date="2020-03" db="EMBL/GenBank/DDBJ databases">
        <title>Genomic Encyclopedia of Type Strains, Phase IV (KMG-V): Genome sequencing to study the core and pangenomes of soil and plant-associated prokaryotes.</title>
        <authorList>
            <person name="Whitman W."/>
        </authorList>
    </citation>
    <scope>NUCLEOTIDE SEQUENCE [LARGE SCALE GENOMIC DNA]</scope>
    <source>
        <strain evidence="1 2">1B</strain>
    </source>
</reference>
<evidence type="ECO:0000313" key="2">
    <source>
        <dbReference type="Proteomes" id="UP000717634"/>
    </source>
</evidence>
<dbReference type="EMBL" id="JAAVTK010000004">
    <property type="protein sequence ID" value="NKI89363.1"/>
    <property type="molecule type" value="Genomic_DNA"/>
</dbReference>
<sequence>MRTLTIILAILFFAPTANAINILGFGKPSAYQKHVRSYMKNGRSMRRPAAH</sequence>
<dbReference type="RefSeq" id="WP_168672981.1">
    <property type="nucleotide sequence ID" value="NZ_JAAVTK010000004.1"/>
</dbReference>
<dbReference type="Proteomes" id="UP000717634">
    <property type="component" value="Unassembled WGS sequence"/>
</dbReference>
<name>A0ABX1HKQ9_9BACT</name>
<organism evidence="1 2">
    <name type="scientific">Hymenobacter artigasi</name>
    <dbReference type="NCBI Taxonomy" id="2719616"/>
    <lineage>
        <taxon>Bacteria</taxon>
        <taxon>Pseudomonadati</taxon>
        <taxon>Bacteroidota</taxon>
        <taxon>Cytophagia</taxon>
        <taxon>Cytophagales</taxon>
        <taxon>Hymenobacteraceae</taxon>
        <taxon>Hymenobacter</taxon>
    </lineage>
</organism>